<sequence>MIIKPTSSLRTELGEITKICKEKAEPVYLTKNGEGELVIMSIAAYEHREAMLDLRTKLLEAEKQRLNGAPSYTSDEVREYIRRLHNDQV</sequence>
<evidence type="ECO:0000256" key="2">
    <source>
        <dbReference type="RuleBase" id="RU362080"/>
    </source>
</evidence>
<name>A0A1M7TQC8_9FIRM</name>
<dbReference type="SUPFAM" id="SSF143120">
    <property type="entry name" value="YefM-like"/>
    <property type="match status" value="1"/>
</dbReference>
<comment type="similarity">
    <text evidence="1 2">Belongs to the phD/YefM antitoxin family.</text>
</comment>
<evidence type="ECO:0000256" key="1">
    <source>
        <dbReference type="ARBA" id="ARBA00009981"/>
    </source>
</evidence>
<gene>
    <name evidence="3" type="ORF">SAMN02745215_02380</name>
</gene>
<dbReference type="InterPro" id="IPR006442">
    <property type="entry name" value="Antitoxin_Phd/YefM"/>
</dbReference>
<dbReference type="Proteomes" id="UP000184010">
    <property type="component" value="Unassembled WGS sequence"/>
</dbReference>
<dbReference type="InterPro" id="IPR036165">
    <property type="entry name" value="YefM-like_sf"/>
</dbReference>
<proteinExistence type="inferred from homology"/>
<evidence type="ECO:0000313" key="3">
    <source>
        <dbReference type="EMBL" id="SHN72942.1"/>
    </source>
</evidence>
<evidence type="ECO:0000313" key="4">
    <source>
        <dbReference type="Proteomes" id="UP000184010"/>
    </source>
</evidence>
<organism evidence="3 4">
    <name type="scientific">Desulfitobacterium chlororespirans DSM 11544</name>
    <dbReference type="NCBI Taxonomy" id="1121395"/>
    <lineage>
        <taxon>Bacteria</taxon>
        <taxon>Bacillati</taxon>
        <taxon>Bacillota</taxon>
        <taxon>Clostridia</taxon>
        <taxon>Eubacteriales</taxon>
        <taxon>Desulfitobacteriaceae</taxon>
        <taxon>Desulfitobacterium</taxon>
    </lineage>
</organism>
<dbReference type="EMBL" id="FRDN01000007">
    <property type="protein sequence ID" value="SHN72942.1"/>
    <property type="molecule type" value="Genomic_DNA"/>
</dbReference>
<dbReference type="STRING" id="1121395.SAMN02745215_02380"/>
<protein>
    <recommendedName>
        <fullName evidence="2">Antitoxin</fullName>
    </recommendedName>
</protein>
<keyword evidence="4" id="KW-1185">Reference proteome</keyword>
<comment type="function">
    <text evidence="2">Antitoxin component of a type II toxin-antitoxin (TA) system.</text>
</comment>
<dbReference type="AlphaFoldDB" id="A0A1M7TQC8"/>
<reference evidence="4" key="1">
    <citation type="submission" date="2016-12" db="EMBL/GenBank/DDBJ databases">
        <authorList>
            <person name="Varghese N."/>
            <person name="Submissions S."/>
        </authorList>
    </citation>
    <scope>NUCLEOTIDE SEQUENCE [LARGE SCALE GENOMIC DNA]</scope>
    <source>
        <strain evidence="4">DSM 11544</strain>
    </source>
</reference>
<accession>A0A1M7TQC8</accession>
<dbReference type="Pfam" id="PF02604">
    <property type="entry name" value="PhdYeFM_antitox"/>
    <property type="match status" value="1"/>
</dbReference>
<dbReference type="RefSeq" id="WP_072772784.1">
    <property type="nucleotide sequence ID" value="NZ_FRDN01000007.1"/>
</dbReference>